<dbReference type="OrthoDB" id="282265at2"/>
<name>A0A1U7CWT4_9BACT</name>
<dbReference type="KEGG" id="pbor:BSF38_04974"/>
<organism evidence="1 2">
    <name type="scientific">Paludisphaera borealis</name>
    <dbReference type="NCBI Taxonomy" id="1387353"/>
    <lineage>
        <taxon>Bacteria</taxon>
        <taxon>Pseudomonadati</taxon>
        <taxon>Planctomycetota</taxon>
        <taxon>Planctomycetia</taxon>
        <taxon>Isosphaerales</taxon>
        <taxon>Isosphaeraceae</taxon>
        <taxon>Paludisphaera</taxon>
    </lineage>
</organism>
<dbReference type="EMBL" id="CP019082">
    <property type="protein sequence ID" value="APW63407.1"/>
    <property type="molecule type" value="Genomic_DNA"/>
</dbReference>
<dbReference type="Proteomes" id="UP000186309">
    <property type="component" value="Chromosome"/>
</dbReference>
<evidence type="ECO:0000313" key="2">
    <source>
        <dbReference type="Proteomes" id="UP000186309"/>
    </source>
</evidence>
<dbReference type="RefSeq" id="WP_076349749.1">
    <property type="nucleotide sequence ID" value="NZ_CP019082.1"/>
</dbReference>
<protein>
    <submittedName>
        <fullName evidence="1">Uncharacterized protein</fullName>
    </submittedName>
</protein>
<keyword evidence="2" id="KW-1185">Reference proteome</keyword>
<proteinExistence type="predicted"/>
<evidence type="ECO:0000313" key="1">
    <source>
        <dbReference type="EMBL" id="APW63407.1"/>
    </source>
</evidence>
<gene>
    <name evidence="1" type="ORF">BSF38_04974</name>
</gene>
<sequence>MGWLIGVGVLPICVFVAWCVLHRPLRLFFEDFHVDQARELFRSQRERLEARFITSLASFDYDEGQRWEDAHWHDEVLWARDRKSRYLLALVCVHFDPDLFDLLHTRRHATAVFEFRKGRWYAEGKRLDQTRPDEAVGRNRRFEPVAVVYPNPRRVG</sequence>
<reference evidence="2" key="1">
    <citation type="submission" date="2016-12" db="EMBL/GenBank/DDBJ databases">
        <title>Comparative genomics of four Isosphaeraceae planctomycetes: a common pool of plasmids and glycoside hydrolase genes.</title>
        <authorList>
            <person name="Ivanova A."/>
        </authorList>
    </citation>
    <scope>NUCLEOTIDE SEQUENCE [LARGE SCALE GENOMIC DNA]</scope>
    <source>
        <strain evidence="2">PX4</strain>
    </source>
</reference>
<dbReference type="AlphaFoldDB" id="A0A1U7CWT4"/>
<accession>A0A1U7CWT4</accession>